<protein>
    <submittedName>
        <fullName evidence="2">Uncharacterized protein</fullName>
    </submittedName>
</protein>
<feature type="region of interest" description="Disordered" evidence="1">
    <location>
        <begin position="232"/>
        <end position="340"/>
    </location>
</feature>
<reference evidence="2" key="1">
    <citation type="submission" date="2023-01" db="EMBL/GenBank/DDBJ databases">
        <title>Exophiala dermititidis isolated from Cystic Fibrosis Patient.</title>
        <authorList>
            <person name="Kurbessoian T."/>
            <person name="Crocker A."/>
            <person name="Murante D."/>
            <person name="Hogan D.A."/>
            <person name="Stajich J.E."/>
        </authorList>
    </citation>
    <scope>NUCLEOTIDE SEQUENCE</scope>
    <source>
        <strain evidence="2">Ex8</strain>
    </source>
</reference>
<feature type="compositionally biased region" description="Low complexity" evidence="1">
    <location>
        <begin position="245"/>
        <end position="265"/>
    </location>
</feature>
<sequence>MCVTEKWFYRECGCHYDHPILCGAYRARHVLGAQNSQPNKPGLWFGESRDHSNEEPRALSARPPEPQSCPSHQTVERSFLNQICEDCLMAELHPTPSQPTNPTVPATALVVPGHGEGLIWDSEVKVEIHNENSDATSSTTTPHIACLEDGSRDDDRRILESHIEVQIEVDSYSVSAEEPSSPLSLKSHGEDSSQSSSIPTSPMSPDYSDRFGLTSTAYKNKRYGLTFDRPVVTDFDDADNESDSSLELPRRSSSSAGRGRSLQRANVKGAVRCPSGPESVDSSSKGKPHGSGVSRFKTLRSFSNSLIPTPKPKDERNLFDNRSTVSLAPSSTSTKSKPRSLFRGFRARKASPLIAESIEAKPVLLADAPHETIQAIKSQQTIDNSPRPPRKSSLKSWAFLKLHDRKDKERSNGFDYPNRLRSLAPSPTESWSGKQLGCSEKEYSQLSDPASENESIISDEEHEAQVEVIEEGRASPVVVIPGLPKPSVVSTEQTSLEEALDFELKLDDLEGRSEDQTSECDDDDSYRPCTCKPIDKRLNHWQLEQAALRDSWPLRTEMTKPAKTEPRVLLRTIARRPADKRFAEGDAGIEPTSARESEQADHHHNLLTPLLRPEQGPGPADAATSKRPTFPPRKSSLKTRLELRRKSRPLSECDVPVPATVPPSC</sequence>
<dbReference type="EMBL" id="JAJGCB010000006">
    <property type="protein sequence ID" value="KAJ8992046.1"/>
    <property type="molecule type" value="Genomic_DNA"/>
</dbReference>
<proteinExistence type="predicted"/>
<feature type="compositionally biased region" description="Basic and acidic residues" evidence="1">
    <location>
        <begin position="47"/>
        <end position="57"/>
    </location>
</feature>
<evidence type="ECO:0000313" key="3">
    <source>
        <dbReference type="Proteomes" id="UP001161757"/>
    </source>
</evidence>
<feature type="compositionally biased region" description="Low complexity" evidence="1">
    <location>
        <begin position="192"/>
        <end position="205"/>
    </location>
</feature>
<comment type="caution">
    <text evidence="2">The sequence shown here is derived from an EMBL/GenBank/DDBJ whole genome shotgun (WGS) entry which is preliminary data.</text>
</comment>
<feature type="region of interest" description="Disordered" evidence="1">
    <location>
        <begin position="408"/>
        <end position="455"/>
    </location>
</feature>
<feature type="region of interest" description="Disordered" evidence="1">
    <location>
        <begin position="132"/>
        <end position="152"/>
    </location>
</feature>
<feature type="compositionally biased region" description="Basic and acidic residues" evidence="1">
    <location>
        <begin position="593"/>
        <end position="604"/>
    </location>
</feature>
<evidence type="ECO:0000256" key="1">
    <source>
        <dbReference type="SAM" id="MobiDB-lite"/>
    </source>
</evidence>
<feature type="region of interest" description="Disordered" evidence="1">
    <location>
        <begin position="38"/>
        <end position="72"/>
    </location>
</feature>
<accession>A0AAN6EUS5</accession>
<dbReference type="AlphaFoldDB" id="A0AAN6EUS5"/>
<feature type="region of interest" description="Disordered" evidence="1">
    <location>
        <begin position="170"/>
        <end position="208"/>
    </location>
</feature>
<feature type="compositionally biased region" description="Polar residues" evidence="1">
    <location>
        <begin position="133"/>
        <end position="142"/>
    </location>
</feature>
<feature type="compositionally biased region" description="Acidic residues" evidence="1">
    <location>
        <begin position="234"/>
        <end position="244"/>
    </location>
</feature>
<feature type="compositionally biased region" description="Polar residues" evidence="1">
    <location>
        <begin position="444"/>
        <end position="455"/>
    </location>
</feature>
<gene>
    <name evidence="2" type="ORF">HRR80_003943</name>
</gene>
<evidence type="ECO:0000313" key="2">
    <source>
        <dbReference type="EMBL" id="KAJ8992046.1"/>
    </source>
</evidence>
<feature type="region of interest" description="Disordered" evidence="1">
    <location>
        <begin position="579"/>
        <end position="665"/>
    </location>
</feature>
<organism evidence="2 3">
    <name type="scientific">Exophiala dermatitidis</name>
    <name type="common">Black yeast-like fungus</name>
    <name type="synonym">Wangiella dermatitidis</name>
    <dbReference type="NCBI Taxonomy" id="5970"/>
    <lineage>
        <taxon>Eukaryota</taxon>
        <taxon>Fungi</taxon>
        <taxon>Dikarya</taxon>
        <taxon>Ascomycota</taxon>
        <taxon>Pezizomycotina</taxon>
        <taxon>Eurotiomycetes</taxon>
        <taxon>Chaetothyriomycetidae</taxon>
        <taxon>Chaetothyriales</taxon>
        <taxon>Herpotrichiellaceae</taxon>
        <taxon>Exophiala</taxon>
    </lineage>
</organism>
<feature type="compositionally biased region" description="Low complexity" evidence="1">
    <location>
        <begin position="326"/>
        <end position="335"/>
    </location>
</feature>
<dbReference type="Proteomes" id="UP001161757">
    <property type="component" value="Unassembled WGS sequence"/>
</dbReference>
<name>A0AAN6EUS5_EXODE</name>